<dbReference type="Proteomes" id="UP001257659">
    <property type="component" value="Unassembled WGS sequence"/>
</dbReference>
<reference evidence="2 3" key="1">
    <citation type="submission" date="2023-07" db="EMBL/GenBank/DDBJ databases">
        <title>Genomic Encyclopedia of Type Strains, Phase IV (KMG-IV): sequencing the most valuable type-strain genomes for metagenomic binning, comparative biology and taxonomic classification.</title>
        <authorList>
            <person name="Goeker M."/>
        </authorList>
    </citation>
    <scope>NUCLEOTIDE SEQUENCE [LARGE SCALE GENOMIC DNA]</scope>
    <source>
        <strain evidence="2 3">DSM 102814</strain>
    </source>
</reference>
<dbReference type="RefSeq" id="WP_309728703.1">
    <property type="nucleotide sequence ID" value="NZ_JAVDQA010000005.1"/>
</dbReference>
<protein>
    <recommendedName>
        <fullName evidence="1">DUF7033 domain-containing protein</fullName>
    </recommendedName>
</protein>
<evidence type="ECO:0000313" key="3">
    <source>
        <dbReference type="Proteomes" id="UP001257659"/>
    </source>
</evidence>
<feature type="domain" description="DUF7033" evidence="1">
    <location>
        <begin position="95"/>
        <end position="183"/>
    </location>
</feature>
<accession>A0ABU1K9V3</accession>
<sequence>MLLIYTKTLTPRINYTFKQICTRILGLEIKFTSKIEEFIAHEGMKLSYGKQKMGNELFIQQTELLLEQGFSDTEIKLTEWEETVCFFRVSEHSDLPFDIFSASFYLLSRYEEYLPHVKDENGRYPSSESFLVKEDIVDKPLVDIWAFKFKALLKERFPEVNFPHKNFQNKNVLAVSQAFKYKKKGIVRSIGASLRDFFQFNLNGFIERIKVLSYLQKDPFDIYDDLIAYSKQENLKWNFFFQLSNYSIYNKNISYHKTKYHALIKSMADYGNIGLIPGYEAIRSLKVLRTEKKRWEAIVNRPLKATLINDYDLNLPELYNNFDKLEIARDFSMAFNDVIGFRAGTCTPFLFYDINFERISPLVIEPIAFNSQVLEKLSYFEVKTTLENIKEEVQKVGGNLVLIFKNSDFEDEQDNEKYLELIYRLNKDD</sequence>
<name>A0ABU1K9V3_9FLAO</name>
<gene>
    <name evidence="2" type="ORF">GGR31_002014</name>
</gene>
<proteinExistence type="predicted"/>
<organism evidence="2 3">
    <name type="scientific">Mesonia maritima</name>
    <dbReference type="NCBI Taxonomy" id="1793873"/>
    <lineage>
        <taxon>Bacteria</taxon>
        <taxon>Pseudomonadati</taxon>
        <taxon>Bacteroidota</taxon>
        <taxon>Flavobacteriia</taxon>
        <taxon>Flavobacteriales</taxon>
        <taxon>Flavobacteriaceae</taxon>
        <taxon>Mesonia</taxon>
    </lineage>
</organism>
<dbReference type="EMBL" id="JAVDQA010000005">
    <property type="protein sequence ID" value="MDR6301363.1"/>
    <property type="molecule type" value="Genomic_DNA"/>
</dbReference>
<evidence type="ECO:0000313" key="2">
    <source>
        <dbReference type="EMBL" id="MDR6301363.1"/>
    </source>
</evidence>
<dbReference type="CDD" id="cd10931">
    <property type="entry name" value="CE4_u7"/>
    <property type="match status" value="1"/>
</dbReference>
<dbReference type="Pfam" id="PF23019">
    <property type="entry name" value="DUF7033"/>
    <property type="match status" value="1"/>
</dbReference>
<comment type="caution">
    <text evidence="2">The sequence shown here is derived from an EMBL/GenBank/DDBJ whole genome shotgun (WGS) entry which is preliminary data.</text>
</comment>
<keyword evidence="3" id="KW-1185">Reference proteome</keyword>
<dbReference type="InterPro" id="IPR054297">
    <property type="entry name" value="DUF7033"/>
</dbReference>
<evidence type="ECO:0000259" key="1">
    <source>
        <dbReference type="Pfam" id="PF23019"/>
    </source>
</evidence>